<dbReference type="InterPro" id="IPR016166">
    <property type="entry name" value="FAD-bd_PCMH"/>
</dbReference>
<evidence type="ECO:0000259" key="6">
    <source>
        <dbReference type="PROSITE" id="PS51387"/>
    </source>
</evidence>
<dbReference type="EMBL" id="JAJTJA010000002">
    <property type="protein sequence ID" value="KAH8703971.1"/>
    <property type="molecule type" value="Genomic_DNA"/>
</dbReference>
<keyword evidence="8" id="KW-1185">Reference proteome</keyword>
<dbReference type="PANTHER" id="PTHR42973:SF39">
    <property type="entry name" value="FAD-BINDING PCMH-TYPE DOMAIN-CONTAINING PROTEIN"/>
    <property type="match status" value="1"/>
</dbReference>
<dbReference type="AlphaFoldDB" id="A0AAD4Q568"/>
<organism evidence="7 8">
    <name type="scientific">Talaromyces proteolyticus</name>
    <dbReference type="NCBI Taxonomy" id="1131652"/>
    <lineage>
        <taxon>Eukaryota</taxon>
        <taxon>Fungi</taxon>
        <taxon>Dikarya</taxon>
        <taxon>Ascomycota</taxon>
        <taxon>Pezizomycotina</taxon>
        <taxon>Eurotiomycetes</taxon>
        <taxon>Eurotiomycetidae</taxon>
        <taxon>Eurotiales</taxon>
        <taxon>Trichocomaceae</taxon>
        <taxon>Talaromyces</taxon>
        <taxon>Talaromyces sect. Bacilispori</taxon>
    </lineage>
</organism>
<evidence type="ECO:0000313" key="8">
    <source>
        <dbReference type="Proteomes" id="UP001201262"/>
    </source>
</evidence>
<protein>
    <recommendedName>
        <fullName evidence="6">FAD-binding PCMH-type domain-containing protein</fullName>
    </recommendedName>
</protein>
<sequence>MDGTASRLLQDLKSRLGPEIRLVTLESPDYQTAISRWSATSIRPAGIVAFPLSTKEVSNLVLFATLHRLCLAVKGGAHSTGGNNSSDGGLIIDFPKIWDVSVDLDNKVIIAHGGCTWEGVNRVTEKYKLSVVSSTISNVGIGGSTPGGGFGWFVDDTGQ</sequence>
<evidence type="ECO:0000256" key="5">
    <source>
        <dbReference type="ARBA" id="ARBA00023002"/>
    </source>
</evidence>
<comment type="similarity">
    <text evidence="2">Belongs to the oxygen-dependent FAD-linked oxidoreductase family.</text>
</comment>
<keyword evidence="4" id="KW-0274">FAD</keyword>
<keyword evidence="5" id="KW-0560">Oxidoreductase</keyword>
<dbReference type="GO" id="GO:0016491">
    <property type="term" value="F:oxidoreductase activity"/>
    <property type="evidence" value="ECO:0007669"/>
    <property type="project" value="UniProtKB-KW"/>
</dbReference>
<comment type="cofactor">
    <cofactor evidence="1">
        <name>FAD</name>
        <dbReference type="ChEBI" id="CHEBI:57692"/>
    </cofactor>
</comment>
<evidence type="ECO:0000256" key="3">
    <source>
        <dbReference type="ARBA" id="ARBA00022630"/>
    </source>
</evidence>
<feature type="domain" description="FAD-binding PCMH-type" evidence="6">
    <location>
        <begin position="40"/>
        <end position="159"/>
    </location>
</feature>
<evidence type="ECO:0000256" key="2">
    <source>
        <dbReference type="ARBA" id="ARBA00005466"/>
    </source>
</evidence>
<dbReference type="GO" id="GO:0071949">
    <property type="term" value="F:FAD binding"/>
    <property type="evidence" value="ECO:0007669"/>
    <property type="project" value="InterPro"/>
</dbReference>
<dbReference type="GeneID" id="70243921"/>
<dbReference type="Gene3D" id="3.30.465.10">
    <property type="match status" value="1"/>
</dbReference>
<evidence type="ECO:0000256" key="1">
    <source>
        <dbReference type="ARBA" id="ARBA00001974"/>
    </source>
</evidence>
<reference evidence="7" key="1">
    <citation type="submission" date="2021-12" db="EMBL/GenBank/DDBJ databases">
        <title>Convergent genome expansion in fungi linked to evolution of root-endophyte symbiosis.</title>
        <authorList>
            <consortium name="DOE Joint Genome Institute"/>
            <person name="Ke Y.-H."/>
            <person name="Bonito G."/>
            <person name="Liao H.-L."/>
            <person name="Looney B."/>
            <person name="Rojas-Flechas A."/>
            <person name="Nash J."/>
            <person name="Hameed K."/>
            <person name="Schadt C."/>
            <person name="Martin F."/>
            <person name="Crous P.W."/>
            <person name="Miettinen O."/>
            <person name="Magnuson J.K."/>
            <person name="Labbe J."/>
            <person name="Jacobson D."/>
            <person name="Doktycz M.J."/>
            <person name="Veneault-Fourrey C."/>
            <person name="Kuo A."/>
            <person name="Mondo S."/>
            <person name="Calhoun S."/>
            <person name="Riley R."/>
            <person name="Ohm R."/>
            <person name="LaButti K."/>
            <person name="Andreopoulos B."/>
            <person name="Pangilinan J."/>
            <person name="Nolan M."/>
            <person name="Tritt A."/>
            <person name="Clum A."/>
            <person name="Lipzen A."/>
            <person name="Daum C."/>
            <person name="Barry K."/>
            <person name="Grigoriev I.V."/>
            <person name="Vilgalys R."/>
        </authorList>
    </citation>
    <scope>NUCLEOTIDE SEQUENCE</scope>
    <source>
        <strain evidence="7">PMI_201</strain>
    </source>
</reference>
<dbReference type="PROSITE" id="PS51387">
    <property type="entry name" value="FAD_PCMH"/>
    <property type="match status" value="1"/>
</dbReference>
<accession>A0AAD4Q568</accession>
<dbReference type="InterPro" id="IPR036318">
    <property type="entry name" value="FAD-bd_PCMH-like_sf"/>
</dbReference>
<name>A0AAD4Q568_9EURO</name>
<gene>
    <name evidence="7" type="ORF">BGW36DRAFT_355358</name>
</gene>
<comment type="caution">
    <text evidence="7">The sequence shown here is derived from an EMBL/GenBank/DDBJ whole genome shotgun (WGS) entry which is preliminary data.</text>
</comment>
<dbReference type="SUPFAM" id="SSF56176">
    <property type="entry name" value="FAD-binding/transporter-associated domain-like"/>
    <property type="match status" value="1"/>
</dbReference>
<proteinExistence type="inferred from homology"/>
<dbReference type="Gene3D" id="3.30.43.10">
    <property type="entry name" value="Uridine Diphospho-n-acetylenolpyruvylglucosamine Reductase, domain 2"/>
    <property type="match status" value="1"/>
</dbReference>
<dbReference type="PANTHER" id="PTHR42973">
    <property type="entry name" value="BINDING OXIDOREDUCTASE, PUTATIVE (AFU_ORTHOLOGUE AFUA_1G17690)-RELATED"/>
    <property type="match status" value="1"/>
</dbReference>
<dbReference type="InterPro" id="IPR016169">
    <property type="entry name" value="FAD-bd_PCMH_sub2"/>
</dbReference>
<dbReference type="RefSeq" id="XP_046076989.1">
    <property type="nucleotide sequence ID" value="XM_046213634.1"/>
</dbReference>
<keyword evidence="3" id="KW-0285">Flavoprotein</keyword>
<evidence type="ECO:0000313" key="7">
    <source>
        <dbReference type="EMBL" id="KAH8703971.1"/>
    </source>
</evidence>
<evidence type="ECO:0000256" key="4">
    <source>
        <dbReference type="ARBA" id="ARBA00022827"/>
    </source>
</evidence>
<dbReference type="InterPro" id="IPR016167">
    <property type="entry name" value="FAD-bd_PCMH_sub1"/>
</dbReference>
<dbReference type="InterPro" id="IPR006094">
    <property type="entry name" value="Oxid_FAD_bind_N"/>
</dbReference>
<dbReference type="InterPro" id="IPR050416">
    <property type="entry name" value="FAD-linked_Oxidoreductase"/>
</dbReference>
<dbReference type="Pfam" id="PF01565">
    <property type="entry name" value="FAD_binding_4"/>
    <property type="match status" value="1"/>
</dbReference>
<dbReference type="Proteomes" id="UP001201262">
    <property type="component" value="Unassembled WGS sequence"/>
</dbReference>